<gene>
    <name evidence="1" type="ORF">PG993_012008</name>
</gene>
<evidence type="ECO:0000313" key="2">
    <source>
        <dbReference type="Proteomes" id="UP001444661"/>
    </source>
</evidence>
<evidence type="ECO:0008006" key="3">
    <source>
        <dbReference type="Google" id="ProtNLM"/>
    </source>
</evidence>
<organism evidence="1 2">
    <name type="scientific">Apiospora rasikravindrae</name>
    <dbReference type="NCBI Taxonomy" id="990691"/>
    <lineage>
        <taxon>Eukaryota</taxon>
        <taxon>Fungi</taxon>
        <taxon>Dikarya</taxon>
        <taxon>Ascomycota</taxon>
        <taxon>Pezizomycotina</taxon>
        <taxon>Sordariomycetes</taxon>
        <taxon>Xylariomycetidae</taxon>
        <taxon>Amphisphaeriales</taxon>
        <taxon>Apiosporaceae</taxon>
        <taxon>Apiospora</taxon>
    </lineage>
</organism>
<evidence type="ECO:0000313" key="1">
    <source>
        <dbReference type="EMBL" id="KAK8023942.1"/>
    </source>
</evidence>
<sequence>MERIPPELKNQIIRLVLFDTHDTNNDYTTHCTHHAHLHRSNRAQYAAVSREWQAHVEPITFKRLYLDPGRLDQARGIVTPSRQTYVHFIHFNSLLPSVRQGIWARRSEAMQFWTNSEVFTGHLAGLLLYLNGWTLPYENVELSLGISGNASYRRGLPVALPMDVYLQLPKIHFITKFRHFQIGVGHGNLTPRSCCKIASLFPNLRSIGWYLRETTSSHYGSRVQLRERFAAALILIPESVRNFGLAYYLRTGDHILDYIQPRAPDLLSISLRQLSKQLKKVVLKMDIGHEFFFVTNSSSKEAQWPLILDVTIIPGARTPQRDELFGRDAQSQLIIPVPRMINRYYLAAGRAAAHMPNLRCLKILWTSPIDMTLSYELRKDTLGARLFVTDT</sequence>
<name>A0ABR1S197_9PEZI</name>
<protein>
    <recommendedName>
        <fullName evidence="3">F-box domain-containing protein</fullName>
    </recommendedName>
</protein>
<accession>A0ABR1S197</accession>
<comment type="caution">
    <text evidence="1">The sequence shown here is derived from an EMBL/GenBank/DDBJ whole genome shotgun (WGS) entry which is preliminary data.</text>
</comment>
<reference evidence="1 2" key="1">
    <citation type="submission" date="2023-01" db="EMBL/GenBank/DDBJ databases">
        <title>Analysis of 21 Apiospora genomes using comparative genomics revels a genus with tremendous synthesis potential of carbohydrate active enzymes and secondary metabolites.</title>
        <authorList>
            <person name="Sorensen T."/>
        </authorList>
    </citation>
    <scope>NUCLEOTIDE SEQUENCE [LARGE SCALE GENOMIC DNA]</scope>
    <source>
        <strain evidence="1 2">CBS 33761</strain>
    </source>
</reference>
<keyword evidence="2" id="KW-1185">Reference proteome</keyword>
<proteinExistence type="predicted"/>
<dbReference type="EMBL" id="JAQQWK010000011">
    <property type="protein sequence ID" value="KAK8023942.1"/>
    <property type="molecule type" value="Genomic_DNA"/>
</dbReference>
<dbReference type="Proteomes" id="UP001444661">
    <property type="component" value="Unassembled WGS sequence"/>
</dbReference>